<evidence type="ECO:0000313" key="4">
    <source>
        <dbReference type="EMBL" id="AWM14574.1"/>
    </source>
</evidence>
<evidence type="ECO:0000256" key="1">
    <source>
        <dbReference type="ARBA" id="ARBA00022516"/>
    </source>
</evidence>
<protein>
    <submittedName>
        <fullName evidence="4">DUF479 domain-containing protein</fullName>
    </submittedName>
</protein>
<evidence type="ECO:0000256" key="2">
    <source>
        <dbReference type="ARBA" id="ARBA00022801"/>
    </source>
</evidence>
<dbReference type="AlphaFoldDB" id="A0A2U8QXL9"/>
<dbReference type="EMBL" id="CP029463">
    <property type="protein sequence ID" value="AWM14574.1"/>
    <property type="molecule type" value="Genomic_DNA"/>
</dbReference>
<dbReference type="PANTHER" id="PTHR38764">
    <property type="entry name" value="ACYL CARRIER PROTEIN PHOSPHODIESTERASE"/>
    <property type="match status" value="1"/>
</dbReference>
<name>A0A2U8QXL9_9FLAO</name>
<keyword evidence="2" id="KW-0378">Hydrolase</keyword>
<dbReference type="Pfam" id="PF04336">
    <property type="entry name" value="ACP_PD"/>
    <property type="match status" value="1"/>
</dbReference>
<dbReference type="InterPro" id="IPR007431">
    <property type="entry name" value="ACP_PD"/>
</dbReference>
<dbReference type="PANTHER" id="PTHR38764:SF1">
    <property type="entry name" value="ACYL CARRIER PROTEIN PHOSPHODIESTERASE"/>
    <property type="match status" value="1"/>
</dbReference>
<organism evidence="4 5">
    <name type="scientific">Flavobacterium sediminis</name>
    <dbReference type="NCBI Taxonomy" id="2201181"/>
    <lineage>
        <taxon>Bacteria</taxon>
        <taxon>Pseudomonadati</taxon>
        <taxon>Bacteroidota</taxon>
        <taxon>Flavobacteriia</taxon>
        <taxon>Flavobacteriales</taxon>
        <taxon>Flavobacteriaceae</taxon>
        <taxon>Flavobacterium</taxon>
    </lineage>
</organism>
<dbReference type="KEGG" id="fse:DI487_12395"/>
<dbReference type="OrthoDB" id="8442777at2"/>
<dbReference type="RefSeq" id="WP_109569932.1">
    <property type="nucleotide sequence ID" value="NZ_CP029463.1"/>
</dbReference>
<evidence type="ECO:0000313" key="5">
    <source>
        <dbReference type="Proteomes" id="UP000245429"/>
    </source>
</evidence>
<dbReference type="PIRSF" id="PIRSF011489">
    <property type="entry name" value="DUF479"/>
    <property type="match status" value="1"/>
</dbReference>
<keyword evidence="5" id="KW-1185">Reference proteome</keyword>
<dbReference type="GO" id="GO:0006633">
    <property type="term" value="P:fatty acid biosynthetic process"/>
    <property type="evidence" value="ECO:0007669"/>
    <property type="project" value="InterPro"/>
</dbReference>
<keyword evidence="3" id="KW-0443">Lipid metabolism</keyword>
<accession>A0A2U8QXL9</accession>
<sequence length="194" mass="23299">MNYLAHIYLSGANDLIKIGNFMADGIKGHEYEKFPIAIQKGILLHRQIDSFTDFHPTYRQSKHRLHEAYGHYSGVIMDIYYDHFLTVNWDLYSDTPLNEYINSFYQLLETNFDLLTPKMQRMVPKMISQNWLGSYAHLEGMEKILYQMDYRTQFKSKMQFAIRELELYYDAFNMEFKAFFDEIRAMVQEKLNNY</sequence>
<evidence type="ECO:0000256" key="3">
    <source>
        <dbReference type="ARBA" id="ARBA00023098"/>
    </source>
</evidence>
<keyword evidence="1" id="KW-0444">Lipid biosynthesis</keyword>
<reference evidence="4 5" key="1">
    <citation type="submission" date="2018-05" db="EMBL/GenBank/DDBJ databases">
        <title>Flavobacterium sp. MEBiC07310.</title>
        <authorList>
            <person name="Baek K."/>
        </authorList>
    </citation>
    <scope>NUCLEOTIDE SEQUENCE [LARGE SCALE GENOMIC DNA]</scope>
    <source>
        <strain evidence="4 5">MEBiC07310</strain>
    </source>
</reference>
<dbReference type="GO" id="GO:0008770">
    <property type="term" value="F:[acyl-carrier-protein] phosphodiesterase activity"/>
    <property type="evidence" value="ECO:0007669"/>
    <property type="project" value="InterPro"/>
</dbReference>
<dbReference type="Proteomes" id="UP000245429">
    <property type="component" value="Chromosome"/>
</dbReference>
<proteinExistence type="predicted"/>
<gene>
    <name evidence="4" type="ORF">DI487_12395</name>
</gene>